<evidence type="ECO:0000313" key="2">
    <source>
        <dbReference type="EMBL" id="KZC09112.1"/>
    </source>
</evidence>
<dbReference type="InterPro" id="IPR027951">
    <property type="entry name" value="Nepro_N"/>
</dbReference>
<sequence>MDAIWNHMQLERPPNATCCIQRAKFDATGFLTVLEKVLKDLHSQELLHKDAAILSRLIYRMKSKFRNDKGVKAMSKVNRGLLNYLSLSLEKEYENLRNYVEIDNNYIKLPSKQSCTWYNDLYQYLKLFKLSGLNWLPSGFELPTDLRVWLAVPWIDEPIPNVPSSHGLKNTMFKLIVPRQYDLDEELACDNSTEVKCETVSPYSQKKSIVHEKIVKDEQNVGTDNDIGEILDRHSFKLKQYKQERNMPIEEKHESIIEMEEINDRNAEDHGMSIKRENYGIKPNRLYKKKDSQKVLTLDNVKSKSDLINLLNKESYPGLEKLQWNIMRNKGKKLLNKLDASNETNRSNSYKKVIKSMHRWMI</sequence>
<feature type="domain" description="Nucleolus and neural progenitor protein-like N-terminal" evidence="1">
    <location>
        <begin position="5"/>
        <end position="117"/>
    </location>
</feature>
<organism evidence="2 3">
    <name type="scientific">Dufourea novaeangliae</name>
    <name type="common">Sweat bee</name>
    <dbReference type="NCBI Taxonomy" id="178035"/>
    <lineage>
        <taxon>Eukaryota</taxon>
        <taxon>Metazoa</taxon>
        <taxon>Ecdysozoa</taxon>
        <taxon>Arthropoda</taxon>
        <taxon>Hexapoda</taxon>
        <taxon>Insecta</taxon>
        <taxon>Pterygota</taxon>
        <taxon>Neoptera</taxon>
        <taxon>Endopterygota</taxon>
        <taxon>Hymenoptera</taxon>
        <taxon>Apocrita</taxon>
        <taxon>Aculeata</taxon>
        <taxon>Apoidea</taxon>
        <taxon>Anthophila</taxon>
        <taxon>Halictidae</taxon>
        <taxon>Rophitinae</taxon>
        <taxon>Dufourea</taxon>
    </lineage>
</organism>
<gene>
    <name evidence="2" type="ORF">WN55_11576</name>
</gene>
<name>A0A154PB83_DUFNO</name>
<dbReference type="PANTHER" id="PTHR34761">
    <property type="entry name" value="NUCLEOLUS AND NEURAL PROGENITOR PROTEIN"/>
    <property type="match status" value="1"/>
</dbReference>
<dbReference type="Proteomes" id="UP000076502">
    <property type="component" value="Unassembled WGS sequence"/>
</dbReference>
<protein>
    <recommendedName>
        <fullName evidence="1">Nucleolus and neural progenitor protein-like N-terminal domain-containing protein</fullName>
    </recommendedName>
</protein>
<dbReference type="OrthoDB" id="9899341at2759"/>
<dbReference type="InterPro" id="IPR052835">
    <property type="entry name" value="Nepro"/>
</dbReference>
<keyword evidence="3" id="KW-1185">Reference proteome</keyword>
<dbReference type="Pfam" id="PF14780">
    <property type="entry name" value="NEPRO_N"/>
    <property type="match status" value="1"/>
</dbReference>
<dbReference type="AlphaFoldDB" id="A0A154PB83"/>
<dbReference type="STRING" id="178035.A0A154PB83"/>
<evidence type="ECO:0000259" key="1">
    <source>
        <dbReference type="Pfam" id="PF14780"/>
    </source>
</evidence>
<proteinExistence type="predicted"/>
<reference evidence="2 3" key="1">
    <citation type="submission" date="2015-07" db="EMBL/GenBank/DDBJ databases">
        <title>The genome of Dufourea novaeangliae.</title>
        <authorList>
            <person name="Pan H."/>
            <person name="Kapheim K."/>
        </authorList>
    </citation>
    <scope>NUCLEOTIDE SEQUENCE [LARGE SCALE GENOMIC DNA]</scope>
    <source>
        <strain evidence="2">0120121106</strain>
        <tissue evidence="2">Whole body</tissue>
    </source>
</reference>
<accession>A0A154PB83</accession>
<evidence type="ECO:0000313" key="3">
    <source>
        <dbReference type="Proteomes" id="UP000076502"/>
    </source>
</evidence>
<dbReference type="PANTHER" id="PTHR34761:SF1">
    <property type="entry name" value="NUCLEOLUS AND NEURAL PROGENITOR PROTEIN"/>
    <property type="match status" value="1"/>
</dbReference>
<dbReference type="EMBL" id="KQ434864">
    <property type="protein sequence ID" value="KZC09112.1"/>
    <property type="molecule type" value="Genomic_DNA"/>
</dbReference>
<dbReference type="GO" id="GO:0045747">
    <property type="term" value="P:positive regulation of Notch signaling pathway"/>
    <property type="evidence" value="ECO:0007669"/>
    <property type="project" value="TreeGrafter"/>
</dbReference>
<dbReference type="GO" id="GO:0005634">
    <property type="term" value="C:nucleus"/>
    <property type="evidence" value="ECO:0007669"/>
    <property type="project" value="TreeGrafter"/>
</dbReference>